<name>A0A0F3QK30_RICBE</name>
<evidence type="ECO:0000313" key="2">
    <source>
        <dbReference type="EMBL" id="KJV92960.1"/>
    </source>
</evidence>
<dbReference type="InterPro" id="IPR011990">
    <property type="entry name" value="TPR-like_helical_dom_sf"/>
</dbReference>
<gene>
    <name evidence="2" type="ORF">RBEMOGI_1599</name>
</gene>
<proteinExistence type="predicted"/>
<dbReference type="SUPFAM" id="SSF52540">
    <property type="entry name" value="P-loop containing nucleoside triphosphate hydrolases"/>
    <property type="match status" value="1"/>
</dbReference>
<reference evidence="2 3" key="1">
    <citation type="submission" date="2015-02" db="EMBL/GenBank/DDBJ databases">
        <title>Genome Sequencing of Rickettsiales.</title>
        <authorList>
            <person name="Daugherty S.C."/>
            <person name="Su Q."/>
            <person name="Abolude K."/>
            <person name="Beier-Sexton M."/>
            <person name="Carlyon J.A."/>
            <person name="Carter R."/>
            <person name="Day N.P."/>
            <person name="Dumler S.J."/>
            <person name="Dyachenko V."/>
            <person name="Godinez A."/>
            <person name="Kurtti T.J."/>
            <person name="Lichay M."/>
            <person name="Mullins K.E."/>
            <person name="Ott S."/>
            <person name="Pappas-Brown V."/>
            <person name="Paris D.H."/>
            <person name="Patel P."/>
            <person name="Richards A.L."/>
            <person name="Sadzewicz L."/>
            <person name="Sears K."/>
            <person name="Seidman D."/>
            <person name="Sengamalay N."/>
            <person name="Stenos J."/>
            <person name="Tallon L.J."/>
            <person name="Vincent G."/>
            <person name="Fraser C.M."/>
            <person name="Munderloh U."/>
            <person name="Dunning-Hotopp J.C."/>
        </authorList>
    </citation>
    <scope>NUCLEOTIDE SEQUENCE [LARGE SCALE GENOMIC DNA]</scope>
    <source>
        <strain evidence="2 3">RML Mogi</strain>
    </source>
</reference>
<dbReference type="Proteomes" id="UP000033689">
    <property type="component" value="Unassembled WGS sequence"/>
</dbReference>
<dbReference type="InterPro" id="IPR027417">
    <property type="entry name" value="P-loop_NTPase"/>
</dbReference>
<dbReference type="EMBL" id="LAOJ01000001">
    <property type="protein sequence ID" value="KJV92960.1"/>
    <property type="molecule type" value="Genomic_DNA"/>
</dbReference>
<organism evidence="2 3">
    <name type="scientific">Rickettsia bellii str. RML Mogi</name>
    <dbReference type="NCBI Taxonomy" id="1359194"/>
    <lineage>
        <taxon>Bacteria</taxon>
        <taxon>Pseudomonadati</taxon>
        <taxon>Pseudomonadota</taxon>
        <taxon>Alphaproteobacteria</taxon>
        <taxon>Rickettsiales</taxon>
        <taxon>Rickettsiaceae</taxon>
        <taxon>Rickettsieae</taxon>
        <taxon>Rickettsia</taxon>
        <taxon>belli group</taxon>
    </lineage>
</organism>
<feature type="chain" id="PRO_5002465539" evidence="1">
    <location>
        <begin position="20"/>
        <end position="744"/>
    </location>
</feature>
<evidence type="ECO:0000313" key="3">
    <source>
        <dbReference type="Proteomes" id="UP000033689"/>
    </source>
</evidence>
<evidence type="ECO:0000256" key="1">
    <source>
        <dbReference type="SAM" id="SignalP"/>
    </source>
</evidence>
<accession>A0A0F3QK30</accession>
<dbReference type="SUPFAM" id="SSF48452">
    <property type="entry name" value="TPR-like"/>
    <property type="match status" value="2"/>
</dbReference>
<dbReference type="InterPro" id="IPR019734">
    <property type="entry name" value="TPR_rpt"/>
</dbReference>
<dbReference type="PATRIC" id="fig|1359194.3.peg.1637"/>
<protein>
    <submittedName>
        <fullName evidence="2">Tetratricopeptide repeat family protein</fullName>
    </submittedName>
</protein>
<keyword evidence="1" id="KW-0732">Signal</keyword>
<sequence>MKKYILLTIILLMSKNIFAREQISNLVTPVSYFINHTSQIKKIKSNLIKYKQSGILGVSGMGKTQVARMYAYDNKADYDLIWFIDCNLDIDGQLMKLAKVINAQANSAVISDNISMVRKELMTYLASKDKWLLVFDNLKVGENKKIADFINWEHNGNIIFCSQDSELLPNIVKITAFEEKESKMLIENILESNNSESIEFLAQEFKGYPILMVQGSQILNQVQGLSLNEYKKQIQGANDKIELNIRLAINELSTSARKLLNEIALINNQSFSKEFLNCITSDKDHLDDDIYNISKFALITNIEPNEDNPTFEMHDVIAEKILKINGYTNNKESIDQVVTNYISSVPSSVVKARIFRNAKTVLGNIDIITKNAEKYDIPINVILGLKINLITQYINSLDLYSAQKLVDWFNENDSKGNFKLSKMDNDQKCDYASYLSLIGGYYRHLGNHHKSIEYDIRAKKVYEDIQGYNSYRCNINYTLALAYIELGQLEEAKNNIQIMEDMFNGGLVDKADIITLYSARARLFAMQSKYDDALEQINNTINTAVENGINPQDVFLSNIYLIKADILNNLGKYEEAYSQAQQIYDMNKLVKKENHLIFGRVSTQMSKAKLGLGNPKEALEYAEKAKTIFISDTNRPNKEIITSPDTSLAKAFVAEGNALASLNKNDEAVEAYGIAENIYWNNYKENMKNVDEISIMYLNAAKASCHVPLKSFYKNFRDHQIKKFGEQHPKSIEILKLNCHNLNN</sequence>
<dbReference type="RefSeq" id="WP_045799923.1">
    <property type="nucleotide sequence ID" value="NZ_LAOJ01000001.1"/>
</dbReference>
<dbReference type="Gene3D" id="1.25.40.10">
    <property type="entry name" value="Tetratricopeptide repeat domain"/>
    <property type="match status" value="2"/>
</dbReference>
<feature type="signal peptide" evidence="1">
    <location>
        <begin position="1"/>
        <end position="19"/>
    </location>
</feature>
<dbReference type="Gene3D" id="3.40.50.300">
    <property type="entry name" value="P-loop containing nucleotide triphosphate hydrolases"/>
    <property type="match status" value="1"/>
</dbReference>
<dbReference type="Pfam" id="PF13424">
    <property type="entry name" value="TPR_12"/>
    <property type="match status" value="1"/>
</dbReference>
<dbReference type="AlphaFoldDB" id="A0A0F3QK30"/>
<comment type="caution">
    <text evidence="2">The sequence shown here is derived from an EMBL/GenBank/DDBJ whole genome shotgun (WGS) entry which is preliminary data.</text>
</comment>
<dbReference type="SMART" id="SM00028">
    <property type="entry name" value="TPR"/>
    <property type="match status" value="5"/>
</dbReference>